<dbReference type="PANTHER" id="PTHR42535">
    <property type="entry name" value="OOKINETE PROTEIN, PUTATIVE-RELATED"/>
    <property type="match status" value="1"/>
</dbReference>
<feature type="transmembrane region" description="Helical" evidence="3">
    <location>
        <begin position="20"/>
        <end position="39"/>
    </location>
</feature>
<evidence type="ECO:0000259" key="4">
    <source>
        <dbReference type="SMART" id="SM00560"/>
    </source>
</evidence>
<evidence type="ECO:0000256" key="2">
    <source>
        <dbReference type="ARBA" id="ARBA00023157"/>
    </source>
</evidence>
<comment type="caution">
    <text evidence="5">The sequence shown here is derived from an EMBL/GenBank/DDBJ whole genome shotgun (WGS) entry which is preliminary data.</text>
</comment>
<dbReference type="InterPro" id="IPR012332">
    <property type="entry name" value="Autotransporter_pectin_lyase_C"/>
</dbReference>
<gene>
    <name evidence="5" type="ORF">HNQ40_000398</name>
</gene>
<evidence type="ECO:0000256" key="1">
    <source>
        <dbReference type="ARBA" id="ARBA00022729"/>
    </source>
</evidence>
<evidence type="ECO:0000313" key="5">
    <source>
        <dbReference type="EMBL" id="MBB6428592.1"/>
    </source>
</evidence>
<feature type="domain" description="LamG-like jellyroll fold" evidence="4">
    <location>
        <begin position="983"/>
        <end position="1132"/>
    </location>
</feature>
<dbReference type="Proteomes" id="UP000541810">
    <property type="component" value="Unassembled WGS sequence"/>
</dbReference>
<sequence>MTSTPRPIDRTPQPRRHGLAMVLVMIALTVGTVIALTFLSGQTTSTAIAHNANRQVQARAVAEDGLEMALEHIRSNADPEWRDNFTHGVWSAEYPLNGGTFRVVLEDEDDADLGNDVSEGFTVTVEGRVDGVTHRVSTRVTPQGSAAAVSLGVLMVVPNATSLSSDDQARQALIESWGHTVTLISQNANASTFSAAIGDADVIYVSNRTSAGSVADDLTGATKGVVFEAGTLSDDLGLSSSYYHYSASYITVVDNSHPVTEGLPLGHVFVTESSSHLLAIVGSKASGLNALAQSDYGSYYTKLGVIERGEALLGGGVATGRRVAMPWGGSSFDFSKVSGDGKKIMRQAIAWAAGLSGSGKGKIQTGVVNVGAVPQTVSLRGFSDPVVVCTINYANNTQPVVVRMDEASSSGFTVWLENPSGAAVTNEDVYFIAVESGAHVVNGMKYEAQKYTSTRTDNNKSWVGEAQSYLQTYTKPVVIGQVMSANDDDWSVFWSYGNSRTNPPSGSALKTGKTVCEDSDKTRADETVGFIVFEEGHWEYSGATIDASVSADRVRGVQNSPPFTGDFEETFDEAPTIAVVTTAGLDGSDGGWAYLYGADPLSTTQVNLAMDEDQIRDSDRSHTTEQVAVVAVSGGGGGGDAPSLAALYEFVEPQPVTPQLVGHWKLDESGSASSGLTVGGMIRLSNDAKIDSYDAELGTYDSQTPEDAAVVSTNRTGSDTARVHGQSRIGGSLFIGVGGNTASDVDIQTSNGALVTGSVTTLPSSMDVSIPEPSGGIGSGSNMTHDGGTHTISSNREYKDWTVNNNAQITISGHVTITVSKALTMNEGSIIVPSGSSLTLYVKEGVRLNNSSSINPDTSGPDRVTLSSYHNTKGDITLNSTSVVSANVYAKDDLRLNNSAALYGSATVGDSFQMYSQSTLHLNAGAGGSGLVARDETGLSDGVYHGSVSGGQSGYGADAGTSVDFDGSDSFVAVPHNSAYLLDEGTVSFWVYPTSIGGTQGLVGKDAYNYEDGGHFRVVLNGSTVQVRLQSDRSSYYVQSSGGAISQNNWHHVAVGFGGQGLRLYIDGVLADTHHYYGGLGTSSGGSGNAEPWAFGVDQWRSTTLTTDGWDNPFEGRLDDIRIYDMNLETEQVADLLVGNSPGDAQSATVQDTSGNAIPLDLMISDLNDITWIDGGGLQIDRATTIVTPSGAEPLHGTLTESDAFTLEAEFTPANITQNGPARIVSYASSTSSRNFYLGQSEQAYEASVRTEFNSTGTPTAASGDVLEAGVKQHVVLSYDGEQLRLYRNGTLEVAEEWTGDLDNWDSGFQLLLGNENGGSRPWLGTLHRVAIWDGPVNSIQADNLFNGDEPGPPDGGEEGLSYLAEWIESP</sequence>
<dbReference type="InterPro" id="IPR006558">
    <property type="entry name" value="LamG-like"/>
</dbReference>
<keyword evidence="3" id="KW-0812">Transmembrane</keyword>
<dbReference type="InterPro" id="IPR013320">
    <property type="entry name" value="ConA-like_dom_sf"/>
</dbReference>
<dbReference type="InterPro" id="IPR055729">
    <property type="entry name" value="DUF7305"/>
</dbReference>
<name>A0A7X0H3H1_9BACT</name>
<evidence type="ECO:0000313" key="6">
    <source>
        <dbReference type="Proteomes" id="UP000541810"/>
    </source>
</evidence>
<keyword evidence="2" id="KW-1015">Disulfide bond</keyword>
<keyword evidence="1" id="KW-0732">Signal</keyword>
<dbReference type="Gene3D" id="2.60.120.200">
    <property type="match status" value="2"/>
</dbReference>
<reference evidence="5 6" key="1">
    <citation type="submission" date="2020-08" db="EMBL/GenBank/DDBJ databases">
        <title>Genomic Encyclopedia of Type Strains, Phase IV (KMG-IV): sequencing the most valuable type-strain genomes for metagenomic binning, comparative biology and taxonomic classification.</title>
        <authorList>
            <person name="Goeker M."/>
        </authorList>
    </citation>
    <scope>NUCLEOTIDE SEQUENCE [LARGE SCALE GENOMIC DNA]</scope>
    <source>
        <strain evidence="5 6">DSM 103725</strain>
    </source>
</reference>
<dbReference type="Pfam" id="PF23981">
    <property type="entry name" value="DUF7305"/>
    <property type="match status" value="1"/>
</dbReference>
<dbReference type="SUPFAM" id="SSF49899">
    <property type="entry name" value="Concanavalin A-like lectins/glucanases"/>
    <property type="match status" value="2"/>
</dbReference>
<proteinExistence type="predicted"/>
<organism evidence="5 6">
    <name type="scientific">Algisphaera agarilytica</name>
    <dbReference type="NCBI Taxonomy" id="1385975"/>
    <lineage>
        <taxon>Bacteria</taxon>
        <taxon>Pseudomonadati</taxon>
        <taxon>Planctomycetota</taxon>
        <taxon>Phycisphaerae</taxon>
        <taxon>Phycisphaerales</taxon>
        <taxon>Phycisphaeraceae</taxon>
        <taxon>Algisphaera</taxon>
    </lineage>
</organism>
<keyword evidence="6" id="KW-1185">Reference proteome</keyword>
<dbReference type="Pfam" id="PF13385">
    <property type="entry name" value="Laminin_G_3"/>
    <property type="match status" value="2"/>
</dbReference>
<accession>A0A7X0H3H1</accession>
<keyword evidence="3" id="KW-0472">Membrane</keyword>
<dbReference type="Gene3D" id="2.160.20.20">
    <property type="match status" value="1"/>
</dbReference>
<dbReference type="EMBL" id="JACHGY010000001">
    <property type="protein sequence ID" value="MBB6428592.1"/>
    <property type="molecule type" value="Genomic_DNA"/>
</dbReference>
<dbReference type="RefSeq" id="WP_184675877.1">
    <property type="nucleotide sequence ID" value="NZ_JACHGY010000001.1"/>
</dbReference>
<dbReference type="PANTHER" id="PTHR42535:SF2">
    <property type="entry name" value="CHROMOSOME UNDETERMINED SCAFFOLD_146, WHOLE GENOME SHOTGUN SEQUENCE"/>
    <property type="match status" value="1"/>
</dbReference>
<keyword evidence="3" id="KW-1133">Transmembrane helix</keyword>
<protein>
    <submittedName>
        <fullName evidence="5">Tfp pilus assembly protein PilV</fullName>
    </submittedName>
</protein>
<dbReference type="SMART" id="SM00560">
    <property type="entry name" value="LamGL"/>
    <property type="match status" value="1"/>
</dbReference>
<evidence type="ECO:0000256" key="3">
    <source>
        <dbReference type="SAM" id="Phobius"/>
    </source>
</evidence>